<evidence type="ECO:0000256" key="1">
    <source>
        <dbReference type="PIRNR" id="PIRNR029225"/>
    </source>
</evidence>
<dbReference type="AlphaFoldDB" id="A0A5J5G697"/>
<evidence type="ECO:0000313" key="3">
    <source>
        <dbReference type="EMBL" id="KAA9003004.1"/>
    </source>
</evidence>
<dbReference type="GO" id="GO:0003887">
    <property type="term" value="F:DNA-directed DNA polymerase activity"/>
    <property type="evidence" value="ECO:0007669"/>
    <property type="project" value="UniProtKB-KW"/>
</dbReference>
<dbReference type="InterPro" id="IPR004615">
    <property type="entry name" value="DNA_pol_III_psi"/>
</dbReference>
<dbReference type="InterPro" id="IPR036654">
    <property type="entry name" value="DNA_pol_III_psi_sf"/>
</dbReference>
<dbReference type="PIRSF" id="PIRSF029225">
    <property type="entry name" value="DNA_pol_III_psi"/>
    <property type="match status" value="1"/>
</dbReference>
<dbReference type="RefSeq" id="WP_150433679.1">
    <property type="nucleotide sequence ID" value="NZ_VYKJ01000001.1"/>
</dbReference>
<dbReference type="EMBL" id="VYKJ01000001">
    <property type="protein sequence ID" value="KAA9003004.1"/>
    <property type="molecule type" value="Genomic_DNA"/>
</dbReference>
<name>A0A5J5G697_9GAMM</name>
<dbReference type="SUPFAM" id="SSF102220">
    <property type="entry name" value="DNA polymerase III psi subunit"/>
    <property type="match status" value="1"/>
</dbReference>
<dbReference type="NCBIfam" id="NF005337">
    <property type="entry name" value="PRK06856.1-3"/>
    <property type="match status" value="1"/>
</dbReference>
<comment type="caution">
    <text evidence="2">The sequence shown here is derived from an EMBL/GenBank/DDBJ whole genome shotgun (WGS) entry which is preliminary data.</text>
</comment>
<sequence>MASSRRDWLLQQLGITQWTLRRPAVLQGEVAISLPDQVRLVIIANAPPADDDPLLGDVLRSLALTPRQVYSLTPQQAVMLPENTRCHCWLMGVDDPIRLNGGRLTSPALAELYNNAGARRALWQQICEHENDFYPDARRPAPGAAY</sequence>
<gene>
    <name evidence="2" type="ORF">FJU30_01575</name>
    <name evidence="3" type="ORF">FJU30_03190</name>
</gene>
<dbReference type="Gene3D" id="3.40.50.10220">
    <property type="entry name" value="DNA polymerase III, psi subunit"/>
    <property type="match status" value="1"/>
</dbReference>
<dbReference type="OrthoDB" id="5682636at2"/>
<dbReference type="GO" id="GO:0006260">
    <property type="term" value="P:DNA replication"/>
    <property type="evidence" value="ECO:0007669"/>
    <property type="project" value="UniProtKB-KW"/>
</dbReference>
<comment type="function">
    <text evidence="1">Part of the beta sliding clamp loading complex, which hydrolyzes ATP to load the beta clamp onto primed DNA to form the DNA replication pre-initiation complex. DNA polymerase III is a complex, multichain enzyme responsible for most of the replicative synthesis in bacteria. This DNA polymerase also exhibits 3' to 5' exonuclease activity.</text>
</comment>
<evidence type="ECO:0000313" key="2">
    <source>
        <dbReference type="EMBL" id="KAA9002709.1"/>
    </source>
</evidence>
<dbReference type="EMBL" id="VYKJ01000001">
    <property type="protein sequence ID" value="KAA9002709.1"/>
    <property type="molecule type" value="Genomic_DNA"/>
</dbReference>
<accession>A0A5J5G697</accession>
<dbReference type="Proteomes" id="UP000335415">
    <property type="component" value="Unassembled WGS sequence"/>
</dbReference>
<evidence type="ECO:0000313" key="4">
    <source>
        <dbReference type="Proteomes" id="UP000335415"/>
    </source>
</evidence>
<reference evidence="2 4" key="1">
    <citation type="submission" date="2019-09" db="EMBL/GenBank/DDBJ databases">
        <authorList>
            <person name="Li Y."/>
        </authorList>
    </citation>
    <scope>NUCLEOTIDE SEQUENCE [LARGE SCALE GENOMIC DNA]</scope>
    <source>
        <strain evidence="2 4">L3-3HA</strain>
    </source>
</reference>
<dbReference type="GO" id="GO:0008408">
    <property type="term" value="F:3'-5' exonuclease activity"/>
    <property type="evidence" value="ECO:0007669"/>
    <property type="project" value="InterPro"/>
</dbReference>
<keyword evidence="1" id="KW-0235">DNA replication</keyword>
<keyword evidence="1" id="KW-0808">Transferase</keyword>
<keyword evidence="1" id="KW-0548">Nucleotidyltransferase</keyword>
<organism evidence="2 4">
    <name type="scientific">Affinibrenneria salicis</name>
    <dbReference type="NCBI Taxonomy" id="2590031"/>
    <lineage>
        <taxon>Bacteria</taxon>
        <taxon>Pseudomonadati</taxon>
        <taxon>Pseudomonadota</taxon>
        <taxon>Gammaproteobacteria</taxon>
        <taxon>Enterobacterales</taxon>
        <taxon>Pectobacteriaceae</taxon>
        <taxon>Affinibrenneria</taxon>
    </lineage>
</organism>
<proteinExistence type="predicted"/>
<dbReference type="Pfam" id="PF03603">
    <property type="entry name" value="DNA_III_psi"/>
    <property type="match status" value="1"/>
</dbReference>
<protein>
    <recommendedName>
        <fullName evidence="1">DNA polymerase III subunit psi</fullName>
    </recommendedName>
</protein>
<keyword evidence="1" id="KW-0239">DNA-directed DNA polymerase</keyword>
<keyword evidence="4" id="KW-1185">Reference proteome</keyword>